<name>A0A0R2AGE8_9LACO</name>
<proteinExistence type="predicted"/>
<dbReference type="InterPro" id="IPR016181">
    <property type="entry name" value="Acyl_CoA_acyltransferase"/>
</dbReference>
<dbReference type="EMBL" id="AYYP01000012">
    <property type="protein sequence ID" value="KRM65650.1"/>
    <property type="molecule type" value="Genomic_DNA"/>
</dbReference>
<dbReference type="Pfam" id="PF00583">
    <property type="entry name" value="Acetyltransf_1"/>
    <property type="match status" value="1"/>
</dbReference>
<dbReference type="GO" id="GO:0016747">
    <property type="term" value="F:acyltransferase activity, transferring groups other than amino-acyl groups"/>
    <property type="evidence" value="ECO:0007669"/>
    <property type="project" value="InterPro"/>
</dbReference>
<dbReference type="CDD" id="cd04301">
    <property type="entry name" value="NAT_SF"/>
    <property type="match status" value="1"/>
</dbReference>
<dbReference type="AlphaFoldDB" id="A0A0R2AGE8"/>
<evidence type="ECO:0000313" key="4">
    <source>
        <dbReference type="EMBL" id="KRM65650.1"/>
    </source>
</evidence>
<evidence type="ECO:0000313" key="5">
    <source>
        <dbReference type="Proteomes" id="UP000051008"/>
    </source>
</evidence>
<dbReference type="PATRIC" id="fig|1423718.3.peg.1396"/>
<dbReference type="InterPro" id="IPR050832">
    <property type="entry name" value="Bact_Acetyltransf"/>
</dbReference>
<dbReference type="InterPro" id="IPR000182">
    <property type="entry name" value="GNAT_dom"/>
</dbReference>
<sequence>MSEMEIRKVTLFSPVHYAALALREEVLGSKPDLELEEKLTVFVAILNGQVIGTAAVQLYPLGIARIRQVATAKAARGQNVGTMLMDACEEYALTKGAHQVVLTGRQSASGFYYKRGYEQFLLPFSSHGIDFLWMRKGLAVETEAEIA</sequence>
<dbReference type="PROSITE" id="PS51186">
    <property type="entry name" value="GNAT"/>
    <property type="match status" value="1"/>
</dbReference>
<evidence type="ECO:0000259" key="3">
    <source>
        <dbReference type="PROSITE" id="PS51186"/>
    </source>
</evidence>
<protein>
    <recommendedName>
        <fullName evidence="3">N-acetyltransferase domain-containing protein</fullName>
    </recommendedName>
</protein>
<keyword evidence="2" id="KW-0012">Acyltransferase</keyword>
<accession>A0A0R2AGE8</accession>
<reference evidence="4 5" key="1">
    <citation type="journal article" date="2015" name="Genome Announc.">
        <title>Expanding the biotechnology potential of lactobacilli through comparative genomics of 213 strains and associated genera.</title>
        <authorList>
            <person name="Sun Z."/>
            <person name="Harris H.M."/>
            <person name="McCann A."/>
            <person name="Guo C."/>
            <person name="Argimon S."/>
            <person name="Zhang W."/>
            <person name="Yang X."/>
            <person name="Jeffery I.B."/>
            <person name="Cooney J.C."/>
            <person name="Kagawa T.F."/>
            <person name="Liu W."/>
            <person name="Song Y."/>
            <person name="Salvetti E."/>
            <person name="Wrobel A."/>
            <person name="Rasinkangas P."/>
            <person name="Parkhill J."/>
            <person name="Rea M.C."/>
            <person name="O'Sullivan O."/>
            <person name="Ritari J."/>
            <person name="Douillard F.P."/>
            <person name="Paul Ross R."/>
            <person name="Yang R."/>
            <person name="Briner A.E."/>
            <person name="Felis G.E."/>
            <person name="de Vos W.M."/>
            <person name="Barrangou R."/>
            <person name="Klaenhammer T.R."/>
            <person name="Caufield P.W."/>
            <person name="Cui Y."/>
            <person name="Zhang H."/>
            <person name="O'Toole P.W."/>
        </authorList>
    </citation>
    <scope>NUCLEOTIDE SEQUENCE [LARGE SCALE GENOMIC DNA]</scope>
    <source>
        <strain evidence="4 5">DSM 20509</strain>
    </source>
</reference>
<feature type="domain" description="N-acetyltransferase" evidence="3">
    <location>
        <begin position="4"/>
        <end position="139"/>
    </location>
</feature>
<organism evidence="4 5">
    <name type="scientific">Ligilactobacillus agilis DSM 20509</name>
    <dbReference type="NCBI Taxonomy" id="1423718"/>
    <lineage>
        <taxon>Bacteria</taxon>
        <taxon>Bacillati</taxon>
        <taxon>Bacillota</taxon>
        <taxon>Bacilli</taxon>
        <taxon>Lactobacillales</taxon>
        <taxon>Lactobacillaceae</taxon>
        <taxon>Ligilactobacillus</taxon>
    </lineage>
</organism>
<evidence type="ECO:0000256" key="1">
    <source>
        <dbReference type="ARBA" id="ARBA00022679"/>
    </source>
</evidence>
<dbReference type="Proteomes" id="UP000051008">
    <property type="component" value="Unassembled WGS sequence"/>
</dbReference>
<keyword evidence="5" id="KW-1185">Reference proteome</keyword>
<comment type="caution">
    <text evidence="4">The sequence shown here is derived from an EMBL/GenBank/DDBJ whole genome shotgun (WGS) entry which is preliminary data.</text>
</comment>
<dbReference type="PANTHER" id="PTHR43877">
    <property type="entry name" value="AMINOALKYLPHOSPHONATE N-ACETYLTRANSFERASE-RELATED-RELATED"/>
    <property type="match status" value="1"/>
</dbReference>
<gene>
    <name evidence="4" type="ORF">FC14_GL001335</name>
</gene>
<evidence type="ECO:0000256" key="2">
    <source>
        <dbReference type="ARBA" id="ARBA00023315"/>
    </source>
</evidence>
<keyword evidence="1" id="KW-0808">Transferase</keyword>
<dbReference type="Gene3D" id="3.40.630.30">
    <property type="match status" value="1"/>
</dbReference>
<dbReference type="SUPFAM" id="SSF55729">
    <property type="entry name" value="Acyl-CoA N-acyltransferases (Nat)"/>
    <property type="match status" value="1"/>
</dbReference>